<feature type="compositionally biased region" description="Pro residues" evidence="1">
    <location>
        <begin position="1"/>
        <end position="23"/>
    </location>
</feature>
<comment type="caution">
    <text evidence="2">The sequence shown here is derived from an EMBL/GenBank/DDBJ whole genome shotgun (WGS) entry which is preliminary data.</text>
</comment>
<dbReference type="AlphaFoldDB" id="A0ABD2C4C2"/>
<sequence>MLPPMPLLPPPLPPLPPPPPPSPSASLASGKEIAGGKPVSSRFRESYTVNEFESVRRNDFRIFHKVSSSVSVKLVRTRMANVQEIECIVFHEKDDGYVVAAVAAATVPGCCCS</sequence>
<dbReference type="Proteomes" id="UP001607303">
    <property type="component" value="Unassembled WGS sequence"/>
</dbReference>
<gene>
    <name evidence="2" type="ORF">V1477_011239</name>
</gene>
<evidence type="ECO:0000256" key="1">
    <source>
        <dbReference type="SAM" id="MobiDB-lite"/>
    </source>
</evidence>
<feature type="region of interest" description="Disordered" evidence="1">
    <location>
        <begin position="1"/>
        <end position="38"/>
    </location>
</feature>
<reference evidence="2 3" key="1">
    <citation type="journal article" date="2024" name="Ann. Entomol. Soc. Am.">
        <title>Genomic analyses of the southern and eastern yellowjacket wasps (Hymenoptera: Vespidae) reveal evolutionary signatures of social life.</title>
        <authorList>
            <person name="Catto M.A."/>
            <person name="Caine P.B."/>
            <person name="Orr S.E."/>
            <person name="Hunt B.G."/>
            <person name="Goodisman M.A.D."/>
        </authorList>
    </citation>
    <scope>NUCLEOTIDE SEQUENCE [LARGE SCALE GENOMIC DNA]</scope>
    <source>
        <strain evidence="2">232</strain>
        <tissue evidence="2">Head and thorax</tissue>
    </source>
</reference>
<evidence type="ECO:0000313" key="2">
    <source>
        <dbReference type="EMBL" id="KAL2739850.1"/>
    </source>
</evidence>
<protein>
    <submittedName>
        <fullName evidence="2">Uncharacterized protein</fullName>
    </submittedName>
</protein>
<organism evidence="2 3">
    <name type="scientific">Vespula maculifrons</name>
    <name type="common">Eastern yellow jacket</name>
    <name type="synonym">Wasp</name>
    <dbReference type="NCBI Taxonomy" id="7453"/>
    <lineage>
        <taxon>Eukaryota</taxon>
        <taxon>Metazoa</taxon>
        <taxon>Ecdysozoa</taxon>
        <taxon>Arthropoda</taxon>
        <taxon>Hexapoda</taxon>
        <taxon>Insecta</taxon>
        <taxon>Pterygota</taxon>
        <taxon>Neoptera</taxon>
        <taxon>Endopterygota</taxon>
        <taxon>Hymenoptera</taxon>
        <taxon>Apocrita</taxon>
        <taxon>Aculeata</taxon>
        <taxon>Vespoidea</taxon>
        <taxon>Vespidae</taxon>
        <taxon>Vespinae</taxon>
        <taxon>Vespula</taxon>
    </lineage>
</organism>
<accession>A0ABD2C4C2</accession>
<keyword evidence="3" id="KW-1185">Reference proteome</keyword>
<dbReference type="EMBL" id="JAYRBN010000061">
    <property type="protein sequence ID" value="KAL2739850.1"/>
    <property type="molecule type" value="Genomic_DNA"/>
</dbReference>
<proteinExistence type="predicted"/>
<name>A0ABD2C4C2_VESMC</name>
<evidence type="ECO:0000313" key="3">
    <source>
        <dbReference type="Proteomes" id="UP001607303"/>
    </source>
</evidence>